<dbReference type="Proteomes" id="UP000077154">
    <property type="component" value="Unassembled WGS sequence"/>
</dbReference>
<gene>
    <name evidence="1" type="ORF">VC83_05274</name>
</gene>
<dbReference type="GeneID" id="36288340"/>
<sequence>MSHALQVARPLPQIDKLPRRRPLPRRRLKDHIINRLHRWAIRKHPRRAVLRNRGRRRLEDSGGRVRIVERMREQILEVSTVGHEVGKRWQRVRYSVGHLDCLGFGFDYGRIQNVFEPPCDDNLCDGIKSDNSTLPSTPKMQAYCIPHLLI</sequence>
<dbReference type="EMBL" id="KV441398">
    <property type="protein sequence ID" value="OAF58082.1"/>
    <property type="molecule type" value="Genomic_DNA"/>
</dbReference>
<dbReference type="RefSeq" id="XP_024323367.1">
    <property type="nucleotide sequence ID" value="XM_024468896.1"/>
</dbReference>
<organism evidence="1">
    <name type="scientific">Pseudogymnoascus destructans</name>
    <dbReference type="NCBI Taxonomy" id="655981"/>
    <lineage>
        <taxon>Eukaryota</taxon>
        <taxon>Fungi</taxon>
        <taxon>Dikarya</taxon>
        <taxon>Ascomycota</taxon>
        <taxon>Pezizomycotina</taxon>
        <taxon>Leotiomycetes</taxon>
        <taxon>Thelebolales</taxon>
        <taxon>Thelebolaceae</taxon>
        <taxon>Pseudogymnoascus</taxon>
    </lineage>
</organism>
<dbReference type="AlphaFoldDB" id="A0A177A9K6"/>
<name>A0A177A9K6_9PEZI</name>
<evidence type="ECO:0000313" key="1">
    <source>
        <dbReference type="EMBL" id="OAF58082.1"/>
    </source>
</evidence>
<reference evidence="1" key="1">
    <citation type="submission" date="2016-03" db="EMBL/GenBank/DDBJ databases">
        <title>Updated assembly of Pseudogymnoascus destructans, the fungus causing white-nose syndrome of bats.</title>
        <authorList>
            <person name="Palmer J.M."/>
            <person name="Drees K.P."/>
            <person name="Foster J.T."/>
            <person name="Lindner D.L."/>
        </authorList>
    </citation>
    <scope>NUCLEOTIDE SEQUENCE [LARGE SCALE GENOMIC DNA]</scope>
    <source>
        <strain evidence="1">20631-21</strain>
    </source>
</reference>
<proteinExistence type="predicted"/>
<protein>
    <submittedName>
        <fullName evidence="1">Uncharacterized protein</fullName>
    </submittedName>
</protein>
<accession>A0A177A9K6</accession>